<accession>A0AAV7HLV8</accession>
<sequence length="399" mass="45295">MATSRKPKSKHPTAGSPFLLLATAAVAVGLIWILLSSSTSVFRFPFTLFGGTAKASEKDGSSGLERKYLYWGNRIDCPGKHCDSCEGLGHQESSLRCALEEALYLKRVFVMPSRMCINPIHNKKGILHHLNATSDERWAAGSCAMSSLYDLDLISKTIPVILDNSKMWYRVLSTSMKLGKRGLAHVEGTSRDDLKYKSFYSNVLLINRTASSLSWFMECKDRTNHSSVLLPYSFLPMSAAPKLRDAANRIKELLGDYDAIHVRRGDKIKTRKDRFGVPRSLHPHLDRDTRPEFIQVRIERWIAPGRTLFVASNERKPGFFSTLSARYKLAYSSNYSSILDPIIENNYELFMVERLILAGATTFVKTFKEEEDDLSLTDDPKKNTKKWQIPVLIMEEERR</sequence>
<dbReference type="GO" id="GO:0005794">
    <property type="term" value="C:Golgi apparatus"/>
    <property type="evidence" value="ECO:0007669"/>
    <property type="project" value="TreeGrafter"/>
</dbReference>
<proteinExistence type="predicted"/>
<dbReference type="Proteomes" id="UP000775213">
    <property type="component" value="Unassembled WGS sequence"/>
</dbReference>
<protein>
    <recommendedName>
        <fullName evidence="3">O-fucosyltransferase family protein</fullName>
    </recommendedName>
</protein>
<gene>
    <name evidence="1" type="ORF">IEQ34_002456</name>
</gene>
<name>A0AAV7HLV8_DENCH</name>
<organism evidence="1 2">
    <name type="scientific">Dendrobium chrysotoxum</name>
    <name type="common">Orchid</name>
    <dbReference type="NCBI Taxonomy" id="161865"/>
    <lineage>
        <taxon>Eukaryota</taxon>
        <taxon>Viridiplantae</taxon>
        <taxon>Streptophyta</taxon>
        <taxon>Embryophyta</taxon>
        <taxon>Tracheophyta</taxon>
        <taxon>Spermatophyta</taxon>
        <taxon>Magnoliopsida</taxon>
        <taxon>Liliopsida</taxon>
        <taxon>Asparagales</taxon>
        <taxon>Orchidaceae</taxon>
        <taxon>Epidendroideae</taxon>
        <taxon>Malaxideae</taxon>
        <taxon>Dendrobiinae</taxon>
        <taxon>Dendrobium</taxon>
    </lineage>
</organism>
<evidence type="ECO:0000313" key="1">
    <source>
        <dbReference type="EMBL" id="KAH0469224.1"/>
    </source>
</evidence>
<evidence type="ECO:0008006" key="3">
    <source>
        <dbReference type="Google" id="ProtNLM"/>
    </source>
</evidence>
<keyword evidence="2" id="KW-1185">Reference proteome</keyword>
<dbReference type="EMBL" id="JAGFBR010000003">
    <property type="protein sequence ID" value="KAH0469224.1"/>
    <property type="molecule type" value="Genomic_DNA"/>
</dbReference>
<dbReference type="Gene3D" id="3.40.50.11350">
    <property type="match status" value="1"/>
</dbReference>
<dbReference type="PANTHER" id="PTHR31469:SF8">
    <property type="entry name" value="OS07G0641000 PROTEIN"/>
    <property type="match status" value="1"/>
</dbReference>
<dbReference type="FunFam" id="3.40.50.11350:FF:000006">
    <property type="entry name" value="Calcium ion binding"/>
    <property type="match status" value="1"/>
</dbReference>
<reference evidence="1 2" key="1">
    <citation type="journal article" date="2021" name="Hortic Res">
        <title>Chromosome-scale assembly of the Dendrobium chrysotoxum genome enhances the understanding of orchid evolution.</title>
        <authorList>
            <person name="Zhang Y."/>
            <person name="Zhang G.Q."/>
            <person name="Zhang D."/>
            <person name="Liu X.D."/>
            <person name="Xu X.Y."/>
            <person name="Sun W.H."/>
            <person name="Yu X."/>
            <person name="Zhu X."/>
            <person name="Wang Z.W."/>
            <person name="Zhao X."/>
            <person name="Zhong W.Y."/>
            <person name="Chen H."/>
            <person name="Yin W.L."/>
            <person name="Huang T."/>
            <person name="Niu S.C."/>
            <person name="Liu Z.J."/>
        </authorList>
    </citation>
    <scope>NUCLEOTIDE SEQUENCE [LARGE SCALE GENOMIC DNA]</scope>
    <source>
        <strain evidence="1">Lindl</strain>
    </source>
</reference>
<dbReference type="AlphaFoldDB" id="A0AAV7HLV8"/>
<comment type="caution">
    <text evidence="1">The sequence shown here is derived from an EMBL/GenBank/DDBJ whole genome shotgun (WGS) entry which is preliminary data.</text>
</comment>
<evidence type="ECO:0000313" key="2">
    <source>
        <dbReference type="Proteomes" id="UP000775213"/>
    </source>
</evidence>
<dbReference type="PANTHER" id="PTHR31469">
    <property type="entry name" value="OS07G0633600 PROTEIN"/>
    <property type="match status" value="1"/>
</dbReference>